<dbReference type="AlphaFoldDB" id="A0A0N0BBF1"/>
<protein>
    <submittedName>
        <fullName evidence="1">Uncharacterized protein</fullName>
    </submittedName>
</protein>
<keyword evidence="2" id="KW-1185">Reference proteome</keyword>
<proteinExistence type="predicted"/>
<dbReference type="Proteomes" id="UP000053105">
    <property type="component" value="Unassembled WGS sequence"/>
</dbReference>
<gene>
    <name evidence="1" type="ORF">WN51_07992</name>
</gene>
<evidence type="ECO:0000313" key="2">
    <source>
        <dbReference type="Proteomes" id="UP000053105"/>
    </source>
</evidence>
<dbReference type="EMBL" id="KQ436043">
    <property type="protein sequence ID" value="KOX67492.1"/>
    <property type="molecule type" value="Genomic_DNA"/>
</dbReference>
<reference evidence="1 2" key="1">
    <citation type="submission" date="2015-07" db="EMBL/GenBank/DDBJ databases">
        <title>The genome of Melipona quadrifasciata.</title>
        <authorList>
            <person name="Pan H."/>
            <person name="Kapheim K."/>
        </authorList>
    </citation>
    <scope>NUCLEOTIDE SEQUENCE [LARGE SCALE GENOMIC DNA]</scope>
    <source>
        <strain evidence="1">0111107301</strain>
        <tissue evidence="1">Whole body</tissue>
    </source>
</reference>
<accession>A0A0N0BBF1</accession>
<organism evidence="1 2">
    <name type="scientific">Melipona quadrifasciata</name>
    <dbReference type="NCBI Taxonomy" id="166423"/>
    <lineage>
        <taxon>Eukaryota</taxon>
        <taxon>Metazoa</taxon>
        <taxon>Ecdysozoa</taxon>
        <taxon>Arthropoda</taxon>
        <taxon>Hexapoda</taxon>
        <taxon>Insecta</taxon>
        <taxon>Pterygota</taxon>
        <taxon>Neoptera</taxon>
        <taxon>Endopterygota</taxon>
        <taxon>Hymenoptera</taxon>
        <taxon>Apocrita</taxon>
        <taxon>Aculeata</taxon>
        <taxon>Apoidea</taxon>
        <taxon>Anthophila</taxon>
        <taxon>Apidae</taxon>
        <taxon>Melipona</taxon>
    </lineage>
</organism>
<evidence type="ECO:0000313" key="1">
    <source>
        <dbReference type="EMBL" id="KOX67492.1"/>
    </source>
</evidence>
<name>A0A0N0BBF1_9HYME</name>
<sequence length="55" mass="6226">MERTLSELRVTGCNVRAKSYNSYEVREVVAPESVKRSSKSSRASCLSQRSVFLRS</sequence>